<dbReference type="Proteomes" id="UP000299102">
    <property type="component" value="Unassembled WGS sequence"/>
</dbReference>
<proteinExistence type="predicted"/>
<sequence length="76" mass="8199">MLKASPRKINNCVKRLSALFPVVKQSASEPSRRSVPACRTDQTLQKTIQKSSQNGLGPDLPYGFLGFSPGIQEAPG</sequence>
<reference evidence="1 2" key="1">
    <citation type="journal article" date="2019" name="Commun. Biol.">
        <title>The bagworm genome reveals a unique fibroin gene that provides high tensile strength.</title>
        <authorList>
            <person name="Kono N."/>
            <person name="Nakamura H."/>
            <person name="Ohtoshi R."/>
            <person name="Tomita M."/>
            <person name="Numata K."/>
            <person name="Arakawa K."/>
        </authorList>
    </citation>
    <scope>NUCLEOTIDE SEQUENCE [LARGE SCALE GENOMIC DNA]</scope>
</reference>
<protein>
    <submittedName>
        <fullName evidence="1">Uncharacterized protein</fullName>
    </submittedName>
</protein>
<gene>
    <name evidence="1" type="ORF">EVAR_77806_1</name>
</gene>
<organism evidence="1 2">
    <name type="scientific">Eumeta variegata</name>
    <name type="common">Bagworm moth</name>
    <name type="synonym">Eumeta japonica</name>
    <dbReference type="NCBI Taxonomy" id="151549"/>
    <lineage>
        <taxon>Eukaryota</taxon>
        <taxon>Metazoa</taxon>
        <taxon>Ecdysozoa</taxon>
        <taxon>Arthropoda</taxon>
        <taxon>Hexapoda</taxon>
        <taxon>Insecta</taxon>
        <taxon>Pterygota</taxon>
        <taxon>Neoptera</taxon>
        <taxon>Endopterygota</taxon>
        <taxon>Lepidoptera</taxon>
        <taxon>Glossata</taxon>
        <taxon>Ditrysia</taxon>
        <taxon>Tineoidea</taxon>
        <taxon>Psychidae</taxon>
        <taxon>Oiketicinae</taxon>
        <taxon>Eumeta</taxon>
    </lineage>
</organism>
<accession>A0A4C1TE18</accession>
<dbReference type="EMBL" id="BGZK01000047">
    <property type="protein sequence ID" value="GBP11688.1"/>
    <property type="molecule type" value="Genomic_DNA"/>
</dbReference>
<dbReference type="AlphaFoldDB" id="A0A4C1TE18"/>
<evidence type="ECO:0000313" key="2">
    <source>
        <dbReference type="Proteomes" id="UP000299102"/>
    </source>
</evidence>
<comment type="caution">
    <text evidence="1">The sequence shown here is derived from an EMBL/GenBank/DDBJ whole genome shotgun (WGS) entry which is preliminary data.</text>
</comment>
<keyword evidence="2" id="KW-1185">Reference proteome</keyword>
<name>A0A4C1TE18_EUMVA</name>
<evidence type="ECO:0000313" key="1">
    <source>
        <dbReference type="EMBL" id="GBP11688.1"/>
    </source>
</evidence>